<dbReference type="InterPro" id="IPR014001">
    <property type="entry name" value="Helicase_ATP-bd"/>
</dbReference>
<dbReference type="PROSITE" id="PS51192">
    <property type="entry name" value="HELICASE_ATP_BIND_1"/>
    <property type="match status" value="1"/>
</dbReference>
<dbReference type="GO" id="GO:0000724">
    <property type="term" value="P:double-strand break repair via homologous recombination"/>
    <property type="evidence" value="ECO:0007669"/>
    <property type="project" value="TreeGrafter"/>
</dbReference>
<dbReference type="AlphaFoldDB" id="A0A1X7TGT5"/>
<accession>A0A1X7TGT5</accession>
<feature type="domain" description="Helicase ATP-binding" evidence="1">
    <location>
        <begin position="1"/>
        <end position="108"/>
    </location>
</feature>
<name>A0A1X7TGT5_AMPQE</name>
<dbReference type="InterPro" id="IPR027417">
    <property type="entry name" value="P-loop_NTPase"/>
</dbReference>
<evidence type="ECO:0000259" key="1">
    <source>
        <dbReference type="PROSITE" id="PS51192"/>
    </source>
</evidence>
<dbReference type="InterPro" id="IPR050496">
    <property type="entry name" value="SNF2_RAD54_helicase_repair"/>
</dbReference>
<dbReference type="GO" id="GO:0005634">
    <property type="term" value="C:nucleus"/>
    <property type="evidence" value="ECO:0007669"/>
    <property type="project" value="TreeGrafter"/>
</dbReference>
<proteinExistence type="predicted"/>
<dbReference type="Gene3D" id="3.40.50.10810">
    <property type="entry name" value="Tandem AAA-ATPase domain"/>
    <property type="match status" value="1"/>
</dbReference>
<dbReference type="GO" id="GO:0007131">
    <property type="term" value="P:reciprocal meiotic recombination"/>
    <property type="evidence" value="ECO:0007669"/>
    <property type="project" value="TreeGrafter"/>
</dbReference>
<dbReference type="OrthoDB" id="2020972at2759"/>
<protein>
    <recommendedName>
        <fullName evidence="1">Helicase ATP-binding domain-containing protein</fullName>
    </recommendedName>
</protein>
<dbReference type="EnsemblMetazoa" id="Aqu2.1.13819_001">
    <property type="protein sequence ID" value="Aqu2.1.13819_001"/>
    <property type="gene ID" value="Aqu2.1.13819"/>
</dbReference>
<organism evidence="2">
    <name type="scientific">Amphimedon queenslandica</name>
    <name type="common">Sponge</name>
    <dbReference type="NCBI Taxonomy" id="400682"/>
    <lineage>
        <taxon>Eukaryota</taxon>
        <taxon>Metazoa</taxon>
        <taxon>Porifera</taxon>
        <taxon>Demospongiae</taxon>
        <taxon>Heteroscleromorpha</taxon>
        <taxon>Haplosclerida</taxon>
        <taxon>Niphatidae</taxon>
        <taxon>Amphimedon</taxon>
    </lineage>
</organism>
<dbReference type="SUPFAM" id="SSF52540">
    <property type="entry name" value="P-loop containing nucleoside triphosphate hydrolases"/>
    <property type="match status" value="1"/>
</dbReference>
<dbReference type="PANTHER" id="PTHR45629:SF7">
    <property type="entry name" value="DNA EXCISION REPAIR PROTEIN ERCC-6-RELATED"/>
    <property type="match status" value="1"/>
</dbReference>
<dbReference type="InterPro" id="IPR038718">
    <property type="entry name" value="SNF2-like_sf"/>
</dbReference>
<dbReference type="STRING" id="400682.A0A1X7TGT5"/>
<evidence type="ECO:0000313" key="2">
    <source>
        <dbReference type="EnsemblMetazoa" id="Aqu2.1.13819_001"/>
    </source>
</evidence>
<dbReference type="PANTHER" id="PTHR45629">
    <property type="entry name" value="SNF2/RAD54 FAMILY MEMBER"/>
    <property type="match status" value="1"/>
</dbReference>
<dbReference type="eggNOG" id="KOG0390">
    <property type="taxonomic scope" value="Eukaryota"/>
</dbReference>
<dbReference type="Pfam" id="PF00176">
    <property type="entry name" value="SNF2-rel_dom"/>
    <property type="match status" value="1"/>
</dbReference>
<dbReference type="GO" id="GO:0015616">
    <property type="term" value="F:DNA translocase activity"/>
    <property type="evidence" value="ECO:0007669"/>
    <property type="project" value="TreeGrafter"/>
</dbReference>
<dbReference type="GO" id="GO:0005524">
    <property type="term" value="F:ATP binding"/>
    <property type="evidence" value="ECO:0007669"/>
    <property type="project" value="InterPro"/>
</dbReference>
<sequence length="261" mass="30308">NWQKEFQKWLGHERLKVYAASTDNRPEEFVKSPVYPVLLISYELFIKCYGSLAKVNFDMIVCDEGHRLKNTNIKTFSLPTSRRIVLSGTPVQNDLMEFYAITEFCNPGLLGSQSAYRKVYEESIVASRQVEATETEQEIGQRRAQELMRLISMFYLRRTQEINKKYLPPKVGILEQSQLYEGIKRYYPEDYDPTECKMEYSGKLWVLAAMLEYLHSTTGEKVLRANTCVLQETTPSWQKLVLNNISGKIETIGKNRKLTIC</sequence>
<dbReference type="InParanoid" id="A0A1X7TGT5"/>
<dbReference type="InterPro" id="IPR000330">
    <property type="entry name" value="SNF2_N"/>
</dbReference>
<reference evidence="2" key="1">
    <citation type="submission" date="2017-05" db="UniProtKB">
        <authorList>
            <consortium name="EnsemblMetazoa"/>
        </authorList>
    </citation>
    <scope>IDENTIFICATION</scope>
</reference>